<dbReference type="InterPro" id="IPR020751">
    <property type="entry name" value="aa-tRNA-synth_I_codon-bd_sub2"/>
</dbReference>
<dbReference type="InterPro" id="IPR049940">
    <property type="entry name" value="GluQ/Sye"/>
</dbReference>
<keyword evidence="5" id="KW-0862">Zinc</keyword>
<organism evidence="13">
    <name type="scientific">Thermogemmatispora argillosa</name>
    <dbReference type="NCBI Taxonomy" id="2045280"/>
    <lineage>
        <taxon>Bacteria</taxon>
        <taxon>Bacillati</taxon>
        <taxon>Chloroflexota</taxon>
        <taxon>Ktedonobacteria</taxon>
        <taxon>Thermogemmatisporales</taxon>
        <taxon>Thermogemmatisporaceae</taxon>
        <taxon>Thermogemmatispora</taxon>
    </lineage>
</organism>
<dbReference type="InterPro" id="IPR020058">
    <property type="entry name" value="Glu/Gln-tRNA-synth_Ib_cat-dom"/>
</dbReference>
<protein>
    <recommendedName>
        <fullName evidence="9">Glutamate--tRNA ligase</fullName>
        <ecNumber evidence="9">6.1.1.17</ecNumber>
    </recommendedName>
    <alternativeName>
        <fullName evidence="9">Glutamyl-tRNA synthetase</fullName>
        <shortName evidence="9">GluRS</shortName>
    </alternativeName>
</protein>
<dbReference type="PANTHER" id="PTHR43311">
    <property type="entry name" value="GLUTAMATE--TRNA LIGASE"/>
    <property type="match status" value="1"/>
</dbReference>
<dbReference type="GO" id="GO:0000049">
    <property type="term" value="F:tRNA binding"/>
    <property type="evidence" value="ECO:0007669"/>
    <property type="project" value="InterPro"/>
</dbReference>
<keyword evidence="3" id="KW-0479">Metal-binding</keyword>
<evidence type="ECO:0000256" key="10">
    <source>
        <dbReference type="SAM" id="MobiDB-lite"/>
    </source>
</evidence>
<dbReference type="NCBIfam" id="TIGR00464">
    <property type="entry name" value="gltX_bact"/>
    <property type="match status" value="1"/>
</dbReference>
<feature type="short sequence motif" description="'HIGH' region" evidence="9">
    <location>
        <begin position="27"/>
        <end position="37"/>
    </location>
</feature>
<dbReference type="Pfam" id="PF00749">
    <property type="entry name" value="tRNA-synt_1c"/>
    <property type="match status" value="1"/>
</dbReference>
<dbReference type="SUPFAM" id="SSF48163">
    <property type="entry name" value="An anticodon-binding domain of class I aminoacyl-tRNA synthetases"/>
    <property type="match status" value="1"/>
</dbReference>
<comment type="similarity">
    <text evidence="1 9">Belongs to the class-I aminoacyl-tRNA synthetase family. Glutamate--tRNA ligase type 1 subfamily.</text>
</comment>
<evidence type="ECO:0000256" key="4">
    <source>
        <dbReference type="ARBA" id="ARBA00022741"/>
    </source>
</evidence>
<dbReference type="InterPro" id="IPR033910">
    <property type="entry name" value="GluRS_core"/>
</dbReference>
<evidence type="ECO:0000256" key="2">
    <source>
        <dbReference type="ARBA" id="ARBA00022598"/>
    </source>
</evidence>
<gene>
    <name evidence="9 13" type="primary">gltX</name>
    <name evidence="13" type="ORF">KTA_38350</name>
</gene>
<keyword evidence="7 9" id="KW-0648">Protein biosynthesis</keyword>
<dbReference type="GO" id="GO:0005829">
    <property type="term" value="C:cytosol"/>
    <property type="evidence" value="ECO:0007669"/>
    <property type="project" value="TreeGrafter"/>
</dbReference>
<dbReference type="Gene3D" id="1.10.10.350">
    <property type="match status" value="1"/>
</dbReference>
<evidence type="ECO:0000256" key="8">
    <source>
        <dbReference type="ARBA" id="ARBA00023146"/>
    </source>
</evidence>
<keyword evidence="4 9" id="KW-0547">Nucleotide-binding</keyword>
<dbReference type="CDD" id="cd00808">
    <property type="entry name" value="GluRS_core"/>
    <property type="match status" value="1"/>
</dbReference>
<keyword evidence="9" id="KW-0963">Cytoplasm</keyword>
<comment type="subcellular location">
    <subcellularLocation>
        <location evidence="9">Cytoplasm</location>
    </subcellularLocation>
</comment>
<dbReference type="InterPro" id="IPR014729">
    <property type="entry name" value="Rossmann-like_a/b/a_fold"/>
</dbReference>
<dbReference type="GO" id="GO:0005524">
    <property type="term" value="F:ATP binding"/>
    <property type="evidence" value="ECO:0007669"/>
    <property type="project" value="UniProtKB-UniRule"/>
</dbReference>
<feature type="binding site" evidence="9">
    <location>
        <position position="271"/>
    </location>
    <ligand>
        <name>ATP</name>
        <dbReference type="ChEBI" id="CHEBI:30616"/>
    </ligand>
</feature>
<reference evidence="13" key="1">
    <citation type="submission" date="2018-12" db="EMBL/GenBank/DDBJ databases">
        <title>Novel natural products biosynthetic potential of the class Ktedonobacteria.</title>
        <authorList>
            <person name="Zheng Y."/>
            <person name="Saitou A."/>
            <person name="Wang C.M."/>
            <person name="Toyoda A."/>
            <person name="Minakuchi Y."/>
            <person name="Sekiguchi Y."/>
            <person name="Ueda K."/>
            <person name="Takano H."/>
            <person name="Sakai Y."/>
            <person name="Yokota A."/>
            <person name="Yabe S."/>
        </authorList>
    </citation>
    <scope>NUCLEOTIDE SEQUENCE</scope>
    <source>
        <strain evidence="13">A3-2</strain>
    </source>
</reference>
<evidence type="ECO:0000259" key="12">
    <source>
        <dbReference type="Pfam" id="PF19269"/>
    </source>
</evidence>
<feature type="short sequence motif" description="'KMSKS' region" evidence="9">
    <location>
        <begin position="268"/>
        <end position="272"/>
    </location>
</feature>
<dbReference type="EC" id="6.1.1.17" evidence="9"/>
<comment type="function">
    <text evidence="9">Catalyzes the attachment of glutamate to tRNA(Glu) in a two-step reaction: glutamate is first activated by ATP to form Glu-AMP and then transferred to the acceptor end of tRNA(Glu).</text>
</comment>
<feature type="region of interest" description="Disordered" evidence="10">
    <location>
        <begin position="1"/>
        <end position="23"/>
    </location>
</feature>
<dbReference type="Pfam" id="PF19269">
    <property type="entry name" value="Anticodon_2"/>
    <property type="match status" value="1"/>
</dbReference>
<dbReference type="InterPro" id="IPR000924">
    <property type="entry name" value="Glu/Gln-tRNA-synth"/>
</dbReference>
<dbReference type="EMBL" id="AP019377">
    <property type="protein sequence ID" value="BBH95636.1"/>
    <property type="molecule type" value="Genomic_DNA"/>
</dbReference>
<dbReference type="GO" id="GO:0008270">
    <property type="term" value="F:zinc ion binding"/>
    <property type="evidence" value="ECO:0007669"/>
    <property type="project" value="InterPro"/>
</dbReference>
<evidence type="ECO:0000256" key="6">
    <source>
        <dbReference type="ARBA" id="ARBA00022840"/>
    </source>
</evidence>
<dbReference type="GO" id="GO:0004818">
    <property type="term" value="F:glutamate-tRNA ligase activity"/>
    <property type="evidence" value="ECO:0007669"/>
    <property type="project" value="UniProtKB-UniRule"/>
</dbReference>
<evidence type="ECO:0000256" key="7">
    <source>
        <dbReference type="ARBA" id="ARBA00022917"/>
    </source>
</evidence>
<name>A0A455T853_9CHLR</name>
<dbReference type="PANTHER" id="PTHR43311:SF2">
    <property type="entry name" value="GLUTAMATE--TRNA LIGASE, MITOCHONDRIAL-RELATED"/>
    <property type="match status" value="1"/>
</dbReference>
<keyword evidence="6 9" id="KW-0067">ATP-binding</keyword>
<accession>A0A455T853</accession>
<evidence type="ECO:0000256" key="1">
    <source>
        <dbReference type="ARBA" id="ARBA00007894"/>
    </source>
</evidence>
<evidence type="ECO:0000256" key="9">
    <source>
        <dbReference type="HAMAP-Rule" id="MF_00022"/>
    </source>
</evidence>
<dbReference type="SUPFAM" id="SSF52374">
    <property type="entry name" value="Nucleotidylyl transferase"/>
    <property type="match status" value="1"/>
</dbReference>
<dbReference type="GO" id="GO:0006424">
    <property type="term" value="P:glutamyl-tRNA aminoacylation"/>
    <property type="evidence" value="ECO:0007669"/>
    <property type="project" value="UniProtKB-UniRule"/>
</dbReference>
<evidence type="ECO:0000256" key="3">
    <source>
        <dbReference type="ARBA" id="ARBA00022723"/>
    </source>
</evidence>
<dbReference type="AlphaFoldDB" id="A0A455T853"/>
<evidence type="ECO:0000313" key="13">
    <source>
        <dbReference type="EMBL" id="BBH95636.1"/>
    </source>
</evidence>
<dbReference type="HAMAP" id="MF_00022">
    <property type="entry name" value="Glu_tRNA_synth_type1"/>
    <property type="match status" value="1"/>
</dbReference>
<dbReference type="InterPro" id="IPR045462">
    <property type="entry name" value="aa-tRNA-synth_I_cd-bd"/>
</dbReference>
<evidence type="ECO:0000256" key="5">
    <source>
        <dbReference type="ARBA" id="ARBA00022833"/>
    </source>
</evidence>
<comment type="catalytic activity">
    <reaction evidence="9">
        <text>tRNA(Glu) + L-glutamate + ATP = L-glutamyl-tRNA(Glu) + AMP + diphosphate</text>
        <dbReference type="Rhea" id="RHEA:23540"/>
        <dbReference type="Rhea" id="RHEA-COMP:9663"/>
        <dbReference type="Rhea" id="RHEA-COMP:9680"/>
        <dbReference type="ChEBI" id="CHEBI:29985"/>
        <dbReference type="ChEBI" id="CHEBI:30616"/>
        <dbReference type="ChEBI" id="CHEBI:33019"/>
        <dbReference type="ChEBI" id="CHEBI:78442"/>
        <dbReference type="ChEBI" id="CHEBI:78520"/>
        <dbReference type="ChEBI" id="CHEBI:456215"/>
        <dbReference type="EC" id="6.1.1.17"/>
    </reaction>
</comment>
<dbReference type="PRINTS" id="PR00987">
    <property type="entry name" value="TRNASYNTHGLU"/>
</dbReference>
<keyword evidence="8 9" id="KW-0030">Aminoacyl-tRNA synthetase</keyword>
<dbReference type="InterPro" id="IPR008925">
    <property type="entry name" value="aa_tRNA-synth_I_cd-bd_sf"/>
</dbReference>
<comment type="subunit">
    <text evidence="9">Monomer.</text>
</comment>
<dbReference type="Gene3D" id="3.40.50.620">
    <property type="entry name" value="HUPs"/>
    <property type="match status" value="1"/>
</dbReference>
<feature type="domain" description="Aminoacyl-tRNA synthetase class I anticodon-binding" evidence="12">
    <location>
        <begin position="351"/>
        <end position="504"/>
    </location>
</feature>
<keyword evidence="2 9" id="KW-0436">Ligase</keyword>
<feature type="domain" description="Glutamyl/glutaminyl-tRNA synthetase class Ib catalytic" evidence="11">
    <location>
        <begin position="22"/>
        <end position="337"/>
    </location>
</feature>
<dbReference type="InterPro" id="IPR004527">
    <property type="entry name" value="Glu-tRNA-ligase_bac/mito"/>
</dbReference>
<dbReference type="FunFam" id="3.40.50.620:FF:000045">
    <property type="entry name" value="Glutamate--tRNA ligase, mitochondrial"/>
    <property type="match status" value="1"/>
</dbReference>
<sequence length="508" mass="57939">MIQSDMPMQEEQKEAKATPAPRLRFAPSPTGFQHIGGYRTALFSWLFARHSGGTFILRIEDTDLNRTVEGAVSYLIEGLKWLGLDYDEGPLVGGPYGPYYQTQRKALYQQYAHQLIASGHAYRCYCTPERLEQMRKEQEAQKLPPRYDRRCRFLSAEERAAYEAAGHSWTVRFAMPLEGETVVHDELHGDIVFKNADLDDAVILKSDGYPTYHLANVIDDHLMGITHVLRGEEWIASAPRHVQIYQALGWQPPLFYHLPNVLGKDKKKLSKRHNAPSWDTLQKQGYLPEAVFNFLALLGWAYDDKTEIFTREELIRVFTLDRIGVSGGILDPDKLTWMNGVYIRQLPLEELTRRTLPYLERPAAEGGLPDSVPRPLDFAYTQRVLQLEQERLKTLGEAAQLVDFFYVDELHYDPALLIQKQMDATSTRTALERTREVLAGLDQWEHASLEEPLRALATTLGLKTGQLFGAIRVAVSGRTVSPPLFQMMEVLGRQRTLQRLDEAIARLS</sequence>
<evidence type="ECO:0000259" key="11">
    <source>
        <dbReference type="Pfam" id="PF00749"/>
    </source>
</evidence>
<proteinExistence type="inferred from homology"/>
<comment type="caution">
    <text evidence="9">Lacks conserved residue(s) required for the propagation of feature annotation.</text>
</comment>